<evidence type="ECO:0000313" key="8">
    <source>
        <dbReference type="RefSeq" id="XP_065668991.1"/>
    </source>
</evidence>
<feature type="repeat" description="WD" evidence="5">
    <location>
        <begin position="218"/>
        <end position="259"/>
    </location>
</feature>
<keyword evidence="7" id="KW-1185">Reference proteome</keyword>
<dbReference type="Proteomes" id="UP001652625">
    <property type="component" value="Chromosome 12"/>
</dbReference>
<dbReference type="PROSITE" id="PS50294">
    <property type="entry name" value="WD_REPEATS_REGION"/>
    <property type="match status" value="3"/>
</dbReference>
<dbReference type="Gene3D" id="2.130.10.10">
    <property type="entry name" value="YVTN repeat-like/Quinoprotein amine dehydrogenase"/>
    <property type="match status" value="1"/>
</dbReference>
<comment type="subcellular location">
    <subcellularLocation>
        <location evidence="1">Nucleus</location>
    </subcellularLocation>
</comment>
<dbReference type="PRINTS" id="PR00320">
    <property type="entry name" value="GPROTEINBRPT"/>
</dbReference>
<keyword evidence="4" id="KW-0539">Nucleus</keyword>
<dbReference type="CDD" id="cd22265">
    <property type="entry name" value="UDM1_RNF168"/>
    <property type="match status" value="1"/>
</dbReference>
<protein>
    <submittedName>
        <fullName evidence="8">U3 small nucleolar RNA-interacting protein 2 isoform X2</fullName>
    </submittedName>
</protein>
<reference evidence="8" key="1">
    <citation type="submission" date="2025-08" db="UniProtKB">
        <authorList>
            <consortium name="RefSeq"/>
        </authorList>
    </citation>
    <scope>IDENTIFICATION</scope>
</reference>
<dbReference type="InterPro" id="IPR036322">
    <property type="entry name" value="WD40_repeat_dom_sf"/>
</dbReference>
<feature type="repeat" description="WD" evidence="5">
    <location>
        <begin position="260"/>
        <end position="301"/>
    </location>
</feature>
<sequence length="464" mass="52519">MAGFFLKNKKDRKRKSTVKSNATKLKKTANKEIESDSDESIVSKDDNIPDIAETNTETAQEKRLRIAKEYIQKLEIEEQEKQLDQEIDQDAIAHRLQQDVLEDVGHLQKFLADKLKPDIENIKKLCGHKLSITSVVISNDNKYLFSASKDGTIIKWNVVTYKKVAKISGSSKQSDRKCHSGQVLCLALTTDFTFLASGGHDMVIHIWNPESLDWIHTFKGHRKQISALAFRHKQHQLFSASHDKTIKVWSLDEMAYVETLFGHEDSVLGIDSLIRDCAVSCGGRDRSIRLWKIPEESQLVFQSNMPASFDCVTMLNEEYFLAGSDDGSLSIFYTRKKKPITLRTNSHKITELSGSVSKDSWITSVACVPFTDIVASGSCDGCIKLWRCDKSFRSLMLVHSIKMPGFINSLKFSSDFKYLIAGVGQEHRLGRWRKINEAKNLVCVIPLIMHNESEALTVNNLNET</sequence>
<gene>
    <name evidence="8" type="primary">LOC100201248</name>
</gene>
<keyword evidence="2 5" id="KW-0853">WD repeat</keyword>
<feature type="repeat" description="WD" evidence="5">
    <location>
        <begin position="176"/>
        <end position="217"/>
    </location>
</feature>
<dbReference type="PANTHER" id="PTHR19865:SF0">
    <property type="entry name" value="U3 SMALL NUCLEOLAR RNA-INTERACTING PROTEIN 2"/>
    <property type="match status" value="1"/>
</dbReference>
<evidence type="ECO:0000256" key="4">
    <source>
        <dbReference type="ARBA" id="ARBA00023242"/>
    </source>
</evidence>
<evidence type="ECO:0000256" key="2">
    <source>
        <dbReference type="ARBA" id="ARBA00022574"/>
    </source>
</evidence>
<feature type="compositionally biased region" description="Basic residues" evidence="6">
    <location>
        <begin position="7"/>
        <end position="17"/>
    </location>
</feature>
<feature type="region of interest" description="Disordered" evidence="6">
    <location>
        <begin position="1"/>
        <end position="55"/>
    </location>
</feature>
<feature type="repeat" description="WD" evidence="5">
    <location>
        <begin position="125"/>
        <end position="166"/>
    </location>
</feature>
<name>A0ABM4D3Z6_HYDVU</name>
<dbReference type="PROSITE" id="PS50082">
    <property type="entry name" value="WD_REPEATS_2"/>
    <property type="match status" value="4"/>
</dbReference>
<dbReference type="Pfam" id="PF00400">
    <property type="entry name" value="WD40"/>
    <property type="match status" value="5"/>
</dbReference>
<organism evidence="7 8">
    <name type="scientific">Hydra vulgaris</name>
    <name type="common">Hydra</name>
    <name type="synonym">Hydra attenuata</name>
    <dbReference type="NCBI Taxonomy" id="6087"/>
    <lineage>
        <taxon>Eukaryota</taxon>
        <taxon>Metazoa</taxon>
        <taxon>Cnidaria</taxon>
        <taxon>Hydrozoa</taxon>
        <taxon>Hydroidolina</taxon>
        <taxon>Anthoathecata</taxon>
        <taxon>Aplanulata</taxon>
        <taxon>Hydridae</taxon>
        <taxon>Hydra</taxon>
    </lineage>
</organism>
<dbReference type="SUPFAM" id="SSF50978">
    <property type="entry name" value="WD40 repeat-like"/>
    <property type="match status" value="1"/>
</dbReference>
<dbReference type="PANTHER" id="PTHR19865">
    <property type="entry name" value="U3 SMALL NUCLEOLAR RNA INTERACTING PROTEIN 2"/>
    <property type="match status" value="1"/>
</dbReference>
<dbReference type="InterPro" id="IPR001680">
    <property type="entry name" value="WD40_rpt"/>
</dbReference>
<accession>A0ABM4D3Z6</accession>
<dbReference type="InterPro" id="IPR015943">
    <property type="entry name" value="WD40/YVTN_repeat-like_dom_sf"/>
</dbReference>
<evidence type="ECO:0000256" key="6">
    <source>
        <dbReference type="SAM" id="MobiDB-lite"/>
    </source>
</evidence>
<dbReference type="InterPro" id="IPR020472">
    <property type="entry name" value="WD40_PAC1"/>
</dbReference>
<evidence type="ECO:0000256" key="3">
    <source>
        <dbReference type="ARBA" id="ARBA00022737"/>
    </source>
</evidence>
<evidence type="ECO:0000256" key="1">
    <source>
        <dbReference type="ARBA" id="ARBA00004123"/>
    </source>
</evidence>
<evidence type="ECO:0000313" key="7">
    <source>
        <dbReference type="Proteomes" id="UP001652625"/>
    </source>
</evidence>
<dbReference type="InterPro" id="IPR039241">
    <property type="entry name" value="Rrp9-like"/>
</dbReference>
<dbReference type="GeneID" id="100201248"/>
<dbReference type="RefSeq" id="XP_065668991.1">
    <property type="nucleotide sequence ID" value="XM_065812919.1"/>
</dbReference>
<evidence type="ECO:0000256" key="5">
    <source>
        <dbReference type="PROSITE-ProRule" id="PRU00221"/>
    </source>
</evidence>
<dbReference type="CDD" id="cd00200">
    <property type="entry name" value="WD40"/>
    <property type="match status" value="1"/>
</dbReference>
<dbReference type="SMART" id="SM00320">
    <property type="entry name" value="WD40"/>
    <property type="match status" value="7"/>
</dbReference>
<proteinExistence type="predicted"/>
<keyword evidence="3" id="KW-0677">Repeat</keyword>